<dbReference type="GO" id="GO:0003677">
    <property type="term" value="F:DNA binding"/>
    <property type="evidence" value="ECO:0007669"/>
    <property type="project" value="UniProtKB-KW"/>
</dbReference>
<name>A0A5A7QDE8_STRAF</name>
<comment type="caution">
    <text evidence="2">The sequence shown here is derived from an EMBL/GenBank/DDBJ whole genome shotgun (WGS) entry which is preliminary data.</text>
</comment>
<proteinExistence type="predicted"/>
<evidence type="ECO:0000313" key="2">
    <source>
        <dbReference type="EMBL" id="GER43305.1"/>
    </source>
</evidence>
<dbReference type="AlphaFoldDB" id="A0A5A7QDE8"/>
<evidence type="ECO:0000313" key="3">
    <source>
        <dbReference type="Proteomes" id="UP000325081"/>
    </source>
</evidence>
<dbReference type="EMBL" id="BKCP01006549">
    <property type="protein sequence ID" value="GER43305.1"/>
    <property type="molecule type" value="Genomic_DNA"/>
</dbReference>
<evidence type="ECO:0000256" key="1">
    <source>
        <dbReference type="SAM" id="MobiDB-lite"/>
    </source>
</evidence>
<dbReference type="Proteomes" id="UP000325081">
    <property type="component" value="Unassembled WGS sequence"/>
</dbReference>
<gene>
    <name evidence="2" type="ORF">STAS_20149</name>
</gene>
<feature type="compositionally biased region" description="Basic and acidic residues" evidence="1">
    <location>
        <begin position="68"/>
        <end position="79"/>
    </location>
</feature>
<reference evidence="3" key="1">
    <citation type="journal article" date="2019" name="Curr. Biol.">
        <title>Genome Sequence of Striga asiatica Provides Insight into the Evolution of Plant Parasitism.</title>
        <authorList>
            <person name="Yoshida S."/>
            <person name="Kim S."/>
            <person name="Wafula E.K."/>
            <person name="Tanskanen J."/>
            <person name="Kim Y.M."/>
            <person name="Honaas L."/>
            <person name="Yang Z."/>
            <person name="Spallek T."/>
            <person name="Conn C.E."/>
            <person name="Ichihashi Y."/>
            <person name="Cheong K."/>
            <person name="Cui S."/>
            <person name="Der J.P."/>
            <person name="Gundlach H."/>
            <person name="Jiao Y."/>
            <person name="Hori C."/>
            <person name="Ishida J.K."/>
            <person name="Kasahara H."/>
            <person name="Kiba T."/>
            <person name="Kim M.S."/>
            <person name="Koo N."/>
            <person name="Laohavisit A."/>
            <person name="Lee Y.H."/>
            <person name="Lumba S."/>
            <person name="McCourt P."/>
            <person name="Mortimer J.C."/>
            <person name="Mutuku J.M."/>
            <person name="Nomura T."/>
            <person name="Sasaki-Sekimoto Y."/>
            <person name="Seto Y."/>
            <person name="Wang Y."/>
            <person name="Wakatake T."/>
            <person name="Sakakibara H."/>
            <person name="Demura T."/>
            <person name="Yamaguchi S."/>
            <person name="Yoneyama K."/>
            <person name="Manabe R.I."/>
            <person name="Nelson D.C."/>
            <person name="Schulman A.H."/>
            <person name="Timko M.P."/>
            <person name="dePamphilis C.W."/>
            <person name="Choi D."/>
            <person name="Shirasu K."/>
        </authorList>
    </citation>
    <scope>NUCLEOTIDE SEQUENCE [LARGE SCALE GENOMIC DNA]</scope>
    <source>
        <strain evidence="3">cv. UVA1</strain>
    </source>
</reference>
<feature type="region of interest" description="Disordered" evidence="1">
    <location>
        <begin position="60"/>
        <end position="79"/>
    </location>
</feature>
<accession>A0A5A7QDE8</accession>
<protein>
    <submittedName>
        <fullName evidence="2">Basic helix-loop-helix (BHLH) DNA-bindingsuperfamily protein</fullName>
    </submittedName>
</protein>
<keyword evidence="2" id="KW-0238">DNA-binding</keyword>
<sequence length="157" mass="17941">MASITNHKILETSHRARENAKYDTHRSHGIDCSQLVKTDPIALQRIFLVIGAERIKIDVGKGGRGPRRSFDPADQGRRQQELEELPAIASVPAQQGARRLHHKNSIFCAEKKDELSSSFPRSEVGTMENEKWSCAIFLRGPERLLFEEREKSRRHED</sequence>
<keyword evidence="3" id="KW-1185">Reference proteome</keyword>
<organism evidence="2 3">
    <name type="scientific">Striga asiatica</name>
    <name type="common">Asiatic witchweed</name>
    <name type="synonym">Buchnera asiatica</name>
    <dbReference type="NCBI Taxonomy" id="4170"/>
    <lineage>
        <taxon>Eukaryota</taxon>
        <taxon>Viridiplantae</taxon>
        <taxon>Streptophyta</taxon>
        <taxon>Embryophyta</taxon>
        <taxon>Tracheophyta</taxon>
        <taxon>Spermatophyta</taxon>
        <taxon>Magnoliopsida</taxon>
        <taxon>eudicotyledons</taxon>
        <taxon>Gunneridae</taxon>
        <taxon>Pentapetalae</taxon>
        <taxon>asterids</taxon>
        <taxon>lamiids</taxon>
        <taxon>Lamiales</taxon>
        <taxon>Orobanchaceae</taxon>
        <taxon>Buchnereae</taxon>
        <taxon>Striga</taxon>
    </lineage>
</organism>